<sequence length="38" mass="4564">MDNDITEETEETEITNYHVILEFSQHSEENIQDPLDQR</sequence>
<dbReference type="AlphaFoldDB" id="L8JJY7"/>
<name>L8JJY7_9BACT</name>
<accession>L8JJY7</accession>
<proteinExistence type="predicted"/>
<reference evidence="1 2" key="1">
    <citation type="submission" date="2012-12" db="EMBL/GenBank/DDBJ databases">
        <title>Genome assembly of Fulvivirga imtechensis AK7.</title>
        <authorList>
            <person name="Nupur N."/>
            <person name="Khatri I."/>
            <person name="Kumar R."/>
            <person name="Subramanian S."/>
            <person name="Pinnaka A."/>
        </authorList>
    </citation>
    <scope>NUCLEOTIDE SEQUENCE [LARGE SCALE GENOMIC DNA]</scope>
    <source>
        <strain evidence="1 2">AK7</strain>
    </source>
</reference>
<organism evidence="1 2">
    <name type="scientific">Fulvivirga imtechensis AK7</name>
    <dbReference type="NCBI Taxonomy" id="1237149"/>
    <lineage>
        <taxon>Bacteria</taxon>
        <taxon>Pseudomonadati</taxon>
        <taxon>Bacteroidota</taxon>
        <taxon>Cytophagia</taxon>
        <taxon>Cytophagales</taxon>
        <taxon>Fulvivirgaceae</taxon>
        <taxon>Fulvivirga</taxon>
    </lineage>
</organism>
<evidence type="ECO:0000313" key="2">
    <source>
        <dbReference type="Proteomes" id="UP000011135"/>
    </source>
</evidence>
<comment type="caution">
    <text evidence="1">The sequence shown here is derived from an EMBL/GenBank/DDBJ whole genome shotgun (WGS) entry which is preliminary data.</text>
</comment>
<protein>
    <submittedName>
        <fullName evidence="1">Uncharacterized protein</fullName>
    </submittedName>
</protein>
<keyword evidence="2" id="KW-1185">Reference proteome</keyword>
<gene>
    <name evidence="1" type="ORF">C900_05292</name>
</gene>
<evidence type="ECO:0000313" key="1">
    <source>
        <dbReference type="EMBL" id="ELR69221.1"/>
    </source>
</evidence>
<dbReference type="Proteomes" id="UP000011135">
    <property type="component" value="Unassembled WGS sequence"/>
</dbReference>
<dbReference type="PATRIC" id="fig|1237149.3.peg.4673"/>
<dbReference type="EMBL" id="AMZN01000081">
    <property type="protein sequence ID" value="ELR69221.1"/>
    <property type="molecule type" value="Genomic_DNA"/>
</dbReference>